<evidence type="ECO:0000256" key="1">
    <source>
        <dbReference type="SAM" id="MobiDB-lite"/>
    </source>
</evidence>
<dbReference type="Proteomes" id="UP000231846">
    <property type="component" value="Unassembled WGS sequence"/>
</dbReference>
<organism evidence="3 4">
    <name type="scientific">Bacteroides fragilis</name>
    <dbReference type="NCBI Taxonomy" id="817"/>
    <lineage>
        <taxon>Bacteria</taxon>
        <taxon>Pseudomonadati</taxon>
        <taxon>Bacteroidota</taxon>
        <taxon>Bacteroidia</taxon>
        <taxon>Bacteroidales</taxon>
        <taxon>Bacteroidaceae</taxon>
        <taxon>Bacteroides</taxon>
    </lineage>
</organism>
<evidence type="ECO:0000256" key="2">
    <source>
        <dbReference type="SAM" id="Phobius"/>
    </source>
</evidence>
<feature type="compositionally biased region" description="Basic and acidic residues" evidence="1">
    <location>
        <begin position="251"/>
        <end position="260"/>
    </location>
</feature>
<evidence type="ECO:0000313" key="3">
    <source>
        <dbReference type="EMBL" id="PJY74421.1"/>
    </source>
</evidence>
<protein>
    <submittedName>
        <fullName evidence="3">Uncharacterized protein</fullName>
    </submittedName>
</protein>
<evidence type="ECO:0000313" key="4">
    <source>
        <dbReference type="Proteomes" id="UP000231846"/>
    </source>
</evidence>
<proteinExistence type="predicted"/>
<gene>
    <name evidence="3" type="ORF">CQW34_02231</name>
</gene>
<accession>A0A2M9V6X3</accession>
<keyword evidence="2" id="KW-0472">Membrane</keyword>
<dbReference type="RefSeq" id="WP_100788626.1">
    <property type="nucleotide sequence ID" value="NZ_PDCW01000014.1"/>
</dbReference>
<keyword evidence="2" id="KW-1133">Transmembrane helix</keyword>
<dbReference type="EMBL" id="PDCW01000014">
    <property type="protein sequence ID" value="PJY74421.1"/>
    <property type="molecule type" value="Genomic_DNA"/>
</dbReference>
<feature type="transmembrane region" description="Helical" evidence="2">
    <location>
        <begin position="158"/>
        <end position="180"/>
    </location>
</feature>
<reference evidence="3 4" key="1">
    <citation type="journal article" date="2017" name="MBio">
        <title>Gut Symbiont Bacteroides fragilis Secretes a Eukaryotic-Like Ubiquitin Protein That Mediates Intraspecies Antagonism.</title>
        <authorList>
            <person name="Chatzidaki-Livanis M."/>
            <person name="Coyne M.J."/>
            <person name="Roelofs K.G."/>
            <person name="Gentyala R.R."/>
            <person name="Caldwell J.M."/>
            <person name="Comstock L.E."/>
        </authorList>
    </citation>
    <scope>NUCLEOTIDE SEQUENCE [LARGE SCALE GENOMIC DNA]</scope>
    <source>
        <strain evidence="3 4">12905</strain>
    </source>
</reference>
<sequence length="277" mass="31789">MKQEELIESIYGCLDRIENKVNGLSISQSENGNSEVNNSVNEFSLQELKQDLNAVKTEFKRTSEGLASIKCDTANLLNRASTPDKFVETLSALRNEYRQNRKQQTDSSDKIMEMMSDIKAIQTQETEELKSLLRATDENIKGGIYNESHHSFSIESPFIFWGFSGMFAAIVVLAVALYFVRQPNYERIDNDLKYRYIKMKGEASPKLIENLENIFELNRDNNKIRQMRKDVKAYEEAVRKRAALAEQARLKEQAAKEQENKATSIKGKPIQSDKLKK</sequence>
<keyword evidence="2" id="KW-0812">Transmembrane</keyword>
<dbReference type="AlphaFoldDB" id="A0A2M9V6X3"/>
<comment type="caution">
    <text evidence="3">The sequence shown here is derived from an EMBL/GenBank/DDBJ whole genome shotgun (WGS) entry which is preliminary data.</text>
</comment>
<feature type="region of interest" description="Disordered" evidence="1">
    <location>
        <begin position="251"/>
        <end position="277"/>
    </location>
</feature>
<name>A0A2M9V6X3_BACFG</name>